<keyword evidence="3 4" id="KW-0443">Lipid metabolism</keyword>
<dbReference type="Pfam" id="PF01734">
    <property type="entry name" value="Patatin"/>
    <property type="match status" value="2"/>
</dbReference>
<keyword evidence="5" id="KW-0472">Membrane</keyword>
<dbReference type="PANTHER" id="PTHR14226">
    <property type="entry name" value="NEUROPATHY TARGET ESTERASE/SWISS CHEESE D.MELANOGASTER"/>
    <property type="match status" value="1"/>
</dbReference>
<comment type="caution">
    <text evidence="7">The sequence shown here is derived from an EMBL/GenBank/DDBJ whole genome shotgun (WGS) entry which is preliminary data.</text>
</comment>
<organism evidence="7 8">
    <name type="scientific">Symbiobacterium terraclitae</name>
    <dbReference type="NCBI Taxonomy" id="557451"/>
    <lineage>
        <taxon>Bacteria</taxon>
        <taxon>Bacillati</taxon>
        <taxon>Bacillota</taxon>
        <taxon>Clostridia</taxon>
        <taxon>Eubacteriales</taxon>
        <taxon>Symbiobacteriaceae</taxon>
        <taxon>Symbiobacterium</taxon>
    </lineage>
</organism>
<dbReference type="InterPro" id="IPR002641">
    <property type="entry name" value="PNPLA_dom"/>
</dbReference>
<sequence length="263" mass="26986">MQEGTRLAGRALVMGGGGILGIAWMLGLWAALAEAGVELNDADLVVGTSAGSVVGSLLAYGAEPGQLAGLVQAGMGLPPAAVAKVVTGAGLTEEEWVSIFAVPLGDAPWPAKDLRISAVAEDTGEVVMWTRASGVPIARAVAASCAVPNLLPPVTIDGRRYIDGGARSGTHADQALGCERVLIIAPMGGPRYVLGHEMLARERARLEAAGIRVMTVLPDAATERVFAENLMEIARAFDALEAGRRQGEGAAAAVRAFWSRAAG</sequence>
<evidence type="ECO:0000313" key="7">
    <source>
        <dbReference type="EMBL" id="MBP2019561.1"/>
    </source>
</evidence>
<feature type="active site" description="Proton acceptor" evidence="4">
    <location>
        <position position="163"/>
    </location>
</feature>
<gene>
    <name evidence="7" type="ORF">J2Z79_003003</name>
</gene>
<evidence type="ECO:0000256" key="5">
    <source>
        <dbReference type="SAM" id="Phobius"/>
    </source>
</evidence>
<protein>
    <submittedName>
        <fullName evidence="7">NTE family protein</fullName>
    </submittedName>
</protein>
<proteinExistence type="predicted"/>
<evidence type="ECO:0000256" key="3">
    <source>
        <dbReference type="ARBA" id="ARBA00023098"/>
    </source>
</evidence>
<dbReference type="InterPro" id="IPR016035">
    <property type="entry name" value="Acyl_Trfase/lysoPLipase"/>
</dbReference>
<feature type="transmembrane region" description="Helical" evidence="5">
    <location>
        <begin position="12"/>
        <end position="32"/>
    </location>
</feature>
<reference evidence="7 8" key="1">
    <citation type="submission" date="2021-03" db="EMBL/GenBank/DDBJ databases">
        <title>Genomic Encyclopedia of Type Strains, Phase IV (KMG-IV): sequencing the most valuable type-strain genomes for metagenomic binning, comparative biology and taxonomic classification.</title>
        <authorList>
            <person name="Goeker M."/>
        </authorList>
    </citation>
    <scope>NUCLEOTIDE SEQUENCE [LARGE SCALE GENOMIC DNA]</scope>
    <source>
        <strain evidence="7 8">DSM 27138</strain>
    </source>
</reference>
<dbReference type="EMBL" id="JAGGLG010000030">
    <property type="protein sequence ID" value="MBP2019561.1"/>
    <property type="molecule type" value="Genomic_DNA"/>
</dbReference>
<evidence type="ECO:0000256" key="2">
    <source>
        <dbReference type="ARBA" id="ARBA00022963"/>
    </source>
</evidence>
<feature type="short sequence motif" description="GXGXXG" evidence="4">
    <location>
        <begin position="16"/>
        <end position="21"/>
    </location>
</feature>
<dbReference type="SUPFAM" id="SSF52151">
    <property type="entry name" value="FabD/lysophospholipase-like"/>
    <property type="match status" value="1"/>
</dbReference>
<keyword evidence="2 4" id="KW-0442">Lipid degradation</keyword>
<evidence type="ECO:0000256" key="4">
    <source>
        <dbReference type="PROSITE-ProRule" id="PRU01161"/>
    </source>
</evidence>
<keyword evidence="5" id="KW-1133">Transmembrane helix</keyword>
<evidence type="ECO:0000256" key="1">
    <source>
        <dbReference type="ARBA" id="ARBA00022801"/>
    </source>
</evidence>
<accession>A0ABS4JXE3</accession>
<feature type="active site" description="Nucleophile" evidence="4">
    <location>
        <position position="49"/>
    </location>
</feature>
<keyword evidence="5" id="KW-0812">Transmembrane</keyword>
<dbReference type="Proteomes" id="UP001519289">
    <property type="component" value="Unassembled WGS sequence"/>
</dbReference>
<evidence type="ECO:0000259" key="6">
    <source>
        <dbReference type="PROSITE" id="PS51635"/>
    </source>
</evidence>
<keyword evidence="8" id="KW-1185">Reference proteome</keyword>
<dbReference type="Gene3D" id="3.40.1090.10">
    <property type="entry name" value="Cytosolic phospholipase A2 catalytic domain"/>
    <property type="match status" value="2"/>
</dbReference>
<feature type="short sequence motif" description="DGA/G" evidence="4">
    <location>
        <begin position="163"/>
        <end position="165"/>
    </location>
</feature>
<name>A0ABS4JXE3_9FIRM</name>
<keyword evidence="1 4" id="KW-0378">Hydrolase</keyword>
<dbReference type="PROSITE" id="PS51635">
    <property type="entry name" value="PNPLA"/>
    <property type="match status" value="1"/>
</dbReference>
<feature type="domain" description="PNPLA" evidence="6">
    <location>
        <begin position="12"/>
        <end position="176"/>
    </location>
</feature>
<dbReference type="PANTHER" id="PTHR14226:SF57">
    <property type="entry name" value="BLR7027 PROTEIN"/>
    <property type="match status" value="1"/>
</dbReference>
<dbReference type="InterPro" id="IPR050301">
    <property type="entry name" value="NTE"/>
</dbReference>
<dbReference type="RefSeq" id="WP_209467664.1">
    <property type="nucleotide sequence ID" value="NZ_JAGGLG010000030.1"/>
</dbReference>
<feature type="short sequence motif" description="GXSXG" evidence="4">
    <location>
        <begin position="47"/>
        <end position="51"/>
    </location>
</feature>
<evidence type="ECO:0000313" key="8">
    <source>
        <dbReference type="Proteomes" id="UP001519289"/>
    </source>
</evidence>